<dbReference type="PANTHER" id="PTHR43794:SF11">
    <property type="entry name" value="AMIDOHYDROLASE-RELATED DOMAIN-CONTAINING PROTEIN"/>
    <property type="match status" value="1"/>
</dbReference>
<sequence>MSGSTGRCSLQARWLFTTPQEVVENQVLEIDEGLITDIHQKPYSETIQLDDCCITPSFVNAHAHLEFSDLAEPFPVEKSFTGWVRNILQYREKRRNALADLVMGGLFELRHTGSAAVADILTGNLSPADYRDHSDFPVSSVVFRELIGLLPESHDEQIHLAVQHLEQFHTHEDDPFAEQTTCTSGGLSPHAPYTVQMRLFEQLANLATSRNVPVAFHLAETKAELQLLKRQKGEFRDLLEDRDIWSSNLFAKNGSPLDYLQLLRNVPQALIVHGNYLNQDELQYIANHPNMTLVYCPRTHHYFGHSVHPWEQLLKLGGRVAIGTDGRSSNPDLSMWNELRFLKEKSPRADDQQLLHLGTQAGAKALNLPEFGSLKPGASASLNIIRRAAPARSLFAFENDLVGTMIRGQWIHAPV</sequence>
<gene>
    <name evidence="3" type="ORF">Pla110_04240</name>
</gene>
<dbReference type="EMBL" id="CP036281">
    <property type="protein sequence ID" value="QDU78720.1"/>
    <property type="molecule type" value="Genomic_DNA"/>
</dbReference>
<dbReference type="Gene3D" id="3.20.20.140">
    <property type="entry name" value="Metal-dependent hydrolases"/>
    <property type="match status" value="1"/>
</dbReference>
<dbReference type="InterPro" id="IPR011059">
    <property type="entry name" value="Metal-dep_hydrolase_composite"/>
</dbReference>
<organism evidence="3 4">
    <name type="scientific">Polystyrenella longa</name>
    <dbReference type="NCBI Taxonomy" id="2528007"/>
    <lineage>
        <taxon>Bacteria</taxon>
        <taxon>Pseudomonadati</taxon>
        <taxon>Planctomycetota</taxon>
        <taxon>Planctomycetia</taxon>
        <taxon>Planctomycetales</taxon>
        <taxon>Planctomycetaceae</taxon>
        <taxon>Polystyrenella</taxon>
    </lineage>
</organism>
<dbReference type="SUPFAM" id="SSF51556">
    <property type="entry name" value="Metallo-dependent hydrolases"/>
    <property type="match status" value="1"/>
</dbReference>
<dbReference type="InterPro" id="IPR050287">
    <property type="entry name" value="MTA/SAH_deaminase"/>
</dbReference>
<dbReference type="Proteomes" id="UP000317178">
    <property type="component" value="Chromosome"/>
</dbReference>
<protein>
    <submittedName>
        <fullName evidence="3">Aminodeoxyfutalosine deaminase</fullName>
        <ecNumber evidence="3">3.5.4.-</ecNumber>
    </submittedName>
</protein>
<dbReference type="AlphaFoldDB" id="A0A518CHL9"/>
<name>A0A518CHL9_9PLAN</name>
<keyword evidence="1 3" id="KW-0378">Hydrolase</keyword>
<dbReference type="InterPro" id="IPR032466">
    <property type="entry name" value="Metal_Hydrolase"/>
</dbReference>
<evidence type="ECO:0000259" key="2">
    <source>
        <dbReference type="Pfam" id="PF01979"/>
    </source>
</evidence>
<evidence type="ECO:0000313" key="3">
    <source>
        <dbReference type="EMBL" id="QDU78720.1"/>
    </source>
</evidence>
<dbReference type="EC" id="3.5.4.-" evidence="3"/>
<dbReference type="KEGG" id="plon:Pla110_04240"/>
<dbReference type="GO" id="GO:0016810">
    <property type="term" value="F:hydrolase activity, acting on carbon-nitrogen (but not peptide) bonds"/>
    <property type="evidence" value="ECO:0007669"/>
    <property type="project" value="InterPro"/>
</dbReference>
<feature type="domain" description="Amidohydrolase-related" evidence="2">
    <location>
        <begin position="54"/>
        <end position="410"/>
    </location>
</feature>
<evidence type="ECO:0000256" key="1">
    <source>
        <dbReference type="ARBA" id="ARBA00022801"/>
    </source>
</evidence>
<dbReference type="Pfam" id="PF01979">
    <property type="entry name" value="Amidohydro_1"/>
    <property type="match status" value="1"/>
</dbReference>
<accession>A0A518CHL9</accession>
<keyword evidence="4" id="KW-1185">Reference proteome</keyword>
<evidence type="ECO:0000313" key="4">
    <source>
        <dbReference type="Proteomes" id="UP000317178"/>
    </source>
</evidence>
<proteinExistence type="predicted"/>
<dbReference type="SUPFAM" id="SSF51338">
    <property type="entry name" value="Composite domain of metallo-dependent hydrolases"/>
    <property type="match status" value="1"/>
</dbReference>
<dbReference type="PANTHER" id="PTHR43794">
    <property type="entry name" value="AMINOHYDROLASE SSNA-RELATED"/>
    <property type="match status" value="1"/>
</dbReference>
<dbReference type="InterPro" id="IPR006680">
    <property type="entry name" value="Amidohydro-rel"/>
</dbReference>
<dbReference type="RefSeq" id="WP_144992696.1">
    <property type="nucleotide sequence ID" value="NZ_CP036281.1"/>
</dbReference>
<reference evidence="3 4" key="1">
    <citation type="submission" date="2019-02" db="EMBL/GenBank/DDBJ databases">
        <title>Deep-cultivation of Planctomycetes and their phenomic and genomic characterization uncovers novel biology.</title>
        <authorList>
            <person name="Wiegand S."/>
            <person name="Jogler M."/>
            <person name="Boedeker C."/>
            <person name="Pinto D."/>
            <person name="Vollmers J."/>
            <person name="Rivas-Marin E."/>
            <person name="Kohn T."/>
            <person name="Peeters S.H."/>
            <person name="Heuer A."/>
            <person name="Rast P."/>
            <person name="Oberbeckmann S."/>
            <person name="Bunk B."/>
            <person name="Jeske O."/>
            <person name="Meyerdierks A."/>
            <person name="Storesund J.E."/>
            <person name="Kallscheuer N."/>
            <person name="Luecker S."/>
            <person name="Lage O.M."/>
            <person name="Pohl T."/>
            <person name="Merkel B.J."/>
            <person name="Hornburger P."/>
            <person name="Mueller R.-W."/>
            <person name="Bruemmer F."/>
            <person name="Labrenz M."/>
            <person name="Spormann A.M."/>
            <person name="Op den Camp H."/>
            <person name="Overmann J."/>
            <person name="Amann R."/>
            <person name="Jetten M.S.M."/>
            <person name="Mascher T."/>
            <person name="Medema M.H."/>
            <person name="Devos D.P."/>
            <person name="Kaster A.-K."/>
            <person name="Ovreas L."/>
            <person name="Rohde M."/>
            <person name="Galperin M.Y."/>
            <person name="Jogler C."/>
        </authorList>
    </citation>
    <scope>NUCLEOTIDE SEQUENCE [LARGE SCALE GENOMIC DNA]</scope>
    <source>
        <strain evidence="3 4">Pla110</strain>
    </source>
</reference>
<dbReference type="Gene3D" id="2.30.40.10">
    <property type="entry name" value="Urease, subunit C, domain 1"/>
    <property type="match status" value="1"/>
</dbReference>
<dbReference type="OrthoDB" id="9807210at2"/>